<dbReference type="InterPro" id="IPR036116">
    <property type="entry name" value="FN3_sf"/>
</dbReference>
<keyword evidence="1" id="KW-0175">Coiled coil</keyword>
<dbReference type="STRING" id="1344416.A0A139ARA2"/>
<feature type="compositionally biased region" description="Polar residues" evidence="2">
    <location>
        <begin position="696"/>
        <end position="707"/>
    </location>
</feature>
<feature type="compositionally biased region" description="Basic and acidic residues" evidence="2">
    <location>
        <begin position="708"/>
        <end position="718"/>
    </location>
</feature>
<evidence type="ECO:0000313" key="4">
    <source>
        <dbReference type="EMBL" id="KXS19280.1"/>
    </source>
</evidence>
<evidence type="ECO:0000313" key="5">
    <source>
        <dbReference type="Proteomes" id="UP000070544"/>
    </source>
</evidence>
<feature type="domain" description="Fibronectin type-III" evidence="3">
    <location>
        <begin position="105"/>
        <end position="213"/>
    </location>
</feature>
<dbReference type="SUPFAM" id="SSF49265">
    <property type="entry name" value="Fibronectin type III"/>
    <property type="match status" value="1"/>
</dbReference>
<feature type="compositionally biased region" description="Basic and acidic residues" evidence="2">
    <location>
        <begin position="594"/>
        <end position="607"/>
    </location>
</feature>
<protein>
    <recommendedName>
        <fullName evidence="3">Fibronectin type-III domain-containing protein</fullName>
    </recommendedName>
</protein>
<feature type="compositionally biased region" description="Polar residues" evidence="2">
    <location>
        <begin position="258"/>
        <end position="271"/>
    </location>
</feature>
<dbReference type="OrthoDB" id="5572782at2759"/>
<dbReference type="Proteomes" id="UP000070544">
    <property type="component" value="Unassembled WGS sequence"/>
</dbReference>
<name>A0A139ARA2_GONPJ</name>
<dbReference type="Gene3D" id="2.60.40.10">
    <property type="entry name" value="Immunoglobulins"/>
    <property type="match status" value="1"/>
</dbReference>
<feature type="compositionally biased region" description="Polar residues" evidence="2">
    <location>
        <begin position="849"/>
        <end position="858"/>
    </location>
</feature>
<dbReference type="InterPro" id="IPR003961">
    <property type="entry name" value="FN3_dom"/>
</dbReference>
<feature type="region of interest" description="Disordered" evidence="2">
    <location>
        <begin position="658"/>
        <end position="718"/>
    </location>
</feature>
<gene>
    <name evidence="4" type="ORF">M427DRAFT_473223</name>
</gene>
<dbReference type="InterPro" id="IPR013783">
    <property type="entry name" value="Ig-like_fold"/>
</dbReference>
<dbReference type="CDD" id="cd22249">
    <property type="entry name" value="UDM1_RNF168_RNF169-like"/>
    <property type="match status" value="1"/>
</dbReference>
<feature type="compositionally biased region" description="Pro residues" evidence="2">
    <location>
        <begin position="291"/>
        <end position="302"/>
    </location>
</feature>
<reference evidence="4 5" key="1">
    <citation type="journal article" date="2015" name="Genome Biol. Evol.">
        <title>Phylogenomic analyses indicate that early fungi evolved digesting cell walls of algal ancestors of land plants.</title>
        <authorList>
            <person name="Chang Y."/>
            <person name="Wang S."/>
            <person name="Sekimoto S."/>
            <person name="Aerts A.L."/>
            <person name="Choi C."/>
            <person name="Clum A."/>
            <person name="LaButti K.M."/>
            <person name="Lindquist E.A."/>
            <person name="Yee Ngan C."/>
            <person name="Ohm R.A."/>
            <person name="Salamov A.A."/>
            <person name="Grigoriev I.V."/>
            <person name="Spatafora J.W."/>
            <person name="Berbee M.L."/>
        </authorList>
    </citation>
    <scope>NUCLEOTIDE SEQUENCE [LARGE SCALE GENOMIC DNA]</scope>
    <source>
        <strain evidence="4 5">JEL478</strain>
    </source>
</reference>
<feature type="compositionally biased region" description="Basic and acidic residues" evidence="2">
    <location>
        <begin position="218"/>
        <end position="228"/>
    </location>
</feature>
<evidence type="ECO:0000256" key="1">
    <source>
        <dbReference type="SAM" id="Coils"/>
    </source>
</evidence>
<evidence type="ECO:0000256" key="2">
    <source>
        <dbReference type="SAM" id="MobiDB-lite"/>
    </source>
</evidence>
<dbReference type="SMART" id="SM00060">
    <property type="entry name" value="FN3"/>
    <property type="match status" value="1"/>
</dbReference>
<dbReference type="PROSITE" id="PS50853">
    <property type="entry name" value="FN3"/>
    <property type="match status" value="1"/>
</dbReference>
<feature type="region of interest" description="Disordered" evidence="2">
    <location>
        <begin position="497"/>
        <end position="623"/>
    </location>
</feature>
<keyword evidence="5" id="KW-1185">Reference proteome</keyword>
<accession>A0A139ARA2</accession>
<proteinExistence type="predicted"/>
<evidence type="ECO:0000259" key="3">
    <source>
        <dbReference type="PROSITE" id="PS50853"/>
    </source>
</evidence>
<sequence length="858" mass="93455">MRCMLVYGIQGISLSEKSSESSAQRSGTFSFSSLIQQLRGYLALAAMLVFRFTIWNPWRISSPPGFLAPVAAHCAAFGAVWVAYRVAWIVYANFDAICRFLLIVPPTAPSIAVAEVGETYFKVRWSRNSQSGGAPGDKSTFLLSYEESAVEDMPTRYIVEVNGHTIGETRAGETAVRVQKLEPGKLYKVRVWAVGSGNLRTPSKYLSVRTSVSGAERPVWERTKDTAKADSMAPSTRDESGELIPNHSPPSPTESIRRSNVTEPSPTSPLSIPSDGKASPVPPTNSSLPTTVPPAASPPSPALTPVANPADATISTLVAEIDSVRQSRLEIESTARDLDAQVTKEEQELRAELVRLKEARKVEEGGRTKVRQRLRELEDARREVEAQQMKLEREIQAALEDTEQATVRAQDLRAEAKRLREQIKATEESAKRAREQSDARRKELEAVAAEEAQRTKELKDVLERRLTEVAAMSGRVQEKRLLLKSLVEENRTTLADARASGTAMASGPVPAAVRNARQSPHKSRSGAGAASHKRHTKSLSRDYGESPTARDRVVAGDDRSRHATPHRSSGKAARVSPPIDTRTENSGKLFSPDGTKDGEVLLSDRRIPTRRNGNRDTPPPPGLVRARAAGFENGYSEMYQSDTLYGGDHGFVEPYQQRDPLGAFGGSDFSPFHPDPGYGESMYSDFQPYAPDPRPWTNQSQTATHPSSPRDDYQYPTDRRYAPSDLDLFYDPLVSGYHPADSERDMPPATYSILETIPGLSSVWAAPGTGGHPLVQSASTSTVATSPGRTMSGRMSPIGWGELTPMWDIGALLGDGTDGVDTGGRADTGVGSMEARQEEEEGPTWTLDWGTTVTGAKG</sequence>
<organism evidence="4 5">
    <name type="scientific">Gonapodya prolifera (strain JEL478)</name>
    <name type="common">Monoblepharis prolifera</name>
    <dbReference type="NCBI Taxonomy" id="1344416"/>
    <lineage>
        <taxon>Eukaryota</taxon>
        <taxon>Fungi</taxon>
        <taxon>Fungi incertae sedis</taxon>
        <taxon>Chytridiomycota</taxon>
        <taxon>Chytridiomycota incertae sedis</taxon>
        <taxon>Monoblepharidomycetes</taxon>
        <taxon>Monoblepharidales</taxon>
        <taxon>Gonapodyaceae</taxon>
        <taxon>Gonapodya</taxon>
    </lineage>
</organism>
<feature type="coiled-coil region" evidence="1">
    <location>
        <begin position="328"/>
        <end position="461"/>
    </location>
</feature>
<feature type="region of interest" description="Disordered" evidence="2">
    <location>
        <begin position="829"/>
        <end position="858"/>
    </location>
</feature>
<feature type="region of interest" description="Disordered" evidence="2">
    <location>
        <begin position="210"/>
        <end position="308"/>
    </location>
</feature>
<feature type="compositionally biased region" description="Basic and acidic residues" evidence="2">
    <location>
        <begin position="539"/>
        <end position="561"/>
    </location>
</feature>
<dbReference type="Pfam" id="PF00041">
    <property type="entry name" value="fn3"/>
    <property type="match status" value="1"/>
</dbReference>
<dbReference type="CDD" id="cd00063">
    <property type="entry name" value="FN3"/>
    <property type="match status" value="1"/>
</dbReference>
<dbReference type="AlphaFoldDB" id="A0A139ARA2"/>
<dbReference type="EMBL" id="KQ965739">
    <property type="protein sequence ID" value="KXS19280.1"/>
    <property type="molecule type" value="Genomic_DNA"/>
</dbReference>